<gene>
    <name evidence="4" type="ORF">S23_62780</name>
</gene>
<feature type="domain" description="Glycosyltransferase 2-like" evidence="3">
    <location>
        <begin position="5"/>
        <end position="163"/>
    </location>
</feature>
<keyword evidence="5" id="KW-1185">Reference proteome</keyword>
<comment type="similarity">
    <text evidence="1">Belongs to the glycosyltransferase 2 family. WaaE/KdtX subfamily.</text>
</comment>
<evidence type="ECO:0000259" key="3">
    <source>
        <dbReference type="Pfam" id="PF00535"/>
    </source>
</evidence>
<evidence type="ECO:0000313" key="5">
    <source>
        <dbReference type="Proteomes" id="UP000007886"/>
    </source>
</evidence>
<dbReference type="InterPro" id="IPR029044">
    <property type="entry name" value="Nucleotide-diphossugar_trans"/>
</dbReference>
<dbReference type="InterPro" id="IPR001173">
    <property type="entry name" value="Glyco_trans_2-like"/>
</dbReference>
<feature type="transmembrane region" description="Helical" evidence="2">
    <location>
        <begin position="292"/>
        <end position="312"/>
    </location>
</feature>
<keyword evidence="4" id="KW-0808">Transferase</keyword>
<dbReference type="AlphaFoldDB" id="A0AAI8QFE0"/>
<keyword evidence="2" id="KW-0472">Membrane</keyword>
<organism evidence="4 5">
    <name type="scientific">Bradyrhizobium cosmicum</name>
    <dbReference type="NCBI Taxonomy" id="1404864"/>
    <lineage>
        <taxon>Bacteria</taxon>
        <taxon>Pseudomonadati</taxon>
        <taxon>Pseudomonadota</taxon>
        <taxon>Alphaproteobacteria</taxon>
        <taxon>Hyphomicrobiales</taxon>
        <taxon>Nitrobacteraceae</taxon>
        <taxon>Bradyrhizobium</taxon>
    </lineage>
</organism>
<dbReference type="PANTHER" id="PTHR43630:SF2">
    <property type="entry name" value="GLYCOSYLTRANSFERASE"/>
    <property type="match status" value="1"/>
</dbReference>
<evidence type="ECO:0000256" key="1">
    <source>
        <dbReference type="ARBA" id="ARBA00038494"/>
    </source>
</evidence>
<dbReference type="PANTHER" id="PTHR43630">
    <property type="entry name" value="POLY-BETA-1,6-N-ACETYL-D-GLUCOSAMINE SYNTHASE"/>
    <property type="match status" value="1"/>
</dbReference>
<dbReference type="RefSeq" id="WP_015688729.1">
    <property type="nucleotide sequence ID" value="NC_017082.1"/>
</dbReference>
<keyword evidence="2" id="KW-1133">Transmembrane helix</keyword>
<reference evidence="4 5" key="1">
    <citation type="journal article" date="2012" name="Microbes Environ.">
        <title>Complete genome sequence of Bradyrhizobium sp. S23321: insights into symbiosis evolution in soil oligotrophs.</title>
        <authorList>
            <person name="Okubo T."/>
            <person name="Tsukui T."/>
            <person name="Maita H."/>
            <person name="Okamoto S."/>
            <person name="Oshima K."/>
            <person name="Fujisawa T."/>
            <person name="Saito A."/>
            <person name="Futamata H."/>
            <person name="Hattori R."/>
            <person name="Shimomura Y."/>
            <person name="Haruta S."/>
            <person name="Morimoto S."/>
            <person name="Wang Y."/>
            <person name="Sakai Y."/>
            <person name="Hattori M."/>
            <person name="Aizawa S."/>
            <person name="Nagashima K.V.P."/>
            <person name="Masuda S."/>
            <person name="Hattori T."/>
            <person name="Yamashita A."/>
            <person name="Bao Z."/>
            <person name="Hayatsu M."/>
            <person name="Kajiya-Kanegae H."/>
            <person name="Yoshinaga I."/>
            <person name="Sakamoto K."/>
            <person name="Toyota K."/>
            <person name="Nakao M."/>
            <person name="Kohara M."/>
            <person name="Anda M."/>
            <person name="Niwa R."/>
            <person name="Jung-Hwan P."/>
            <person name="Sameshima-Saito R."/>
            <person name="Tokuda S."/>
            <person name="Yamamoto S."/>
            <person name="Yamamoto S."/>
            <person name="Yokoyama T."/>
            <person name="Akutsu T."/>
            <person name="Nakamura Y."/>
            <person name="Nakahira-Yanaka Y."/>
            <person name="Takada Hoshino Y."/>
            <person name="Hirakawa H."/>
            <person name="Mitsui H."/>
            <person name="Terasawa K."/>
            <person name="Itakura M."/>
            <person name="Sato S."/>
            <person name="Ikeda-Ohtsubo W."/>
            <person name="Sakakura N."/>
            <person name="Kaminuma E."/>
            <person name="Minamisawa K."/>
        </authorList>
    </citation>
    <scope>NUCLEOTIDE SEQUENCE [LARGE SCALE GENOMIC DNA]</scope>
    <source>
        <strain evidence="4 5">S23321</strain>
    </source>
</reference>
<proteinExistence type="inferred from homology"/>
<keyword evidence="2" id="KW-0812">Transmembrane</keyword>
<dbReference type="KEGG" id="brs:S23_62780"/>
<name>A0AAI8QFE0_9BRAD</name>
<dbReference type="EMBL" id="AP012279">
    <property type="protein sequence ID" value="BAL79466.1"/>
    <property type="molecule type" value="Genomic_DNA"/>
</dbReference>
<accession>A0AAI8QFE0</accession>
<protein>
    <submittedName>
        <fullName evidence="4">Glycosyl transferase family 2</fullName>
    </submittedName>
</protein>
<evidence type="ECO:0000313" key="4">
    <source>
        <dbReference type="EMBL" id="BAL79466.1"/>
    </source>
</evidence>
<dbReference type="SUPFAM" id="SSF53448">
    <property type="entry name" value="Nucleotide-diphospho-sugar transferases"/>
    <property type="match status" value="1"/>
</dbReference>
<dbReference type="Pfam" id="PF00535">
    <property type="entry name" value="Glycos_transf_2"/>
    <property type="match status" value="1"/>
</dbReference>
<evidence type="ECO:0000256" key="2">
    <source>
        <dbReference type="SAM" id="Phobius"/>
    </source>
</evidence>
<dbReference type="Gene3D" id="3.90.550.10">
    <property type="entry name" value="Spore Coat Polysaccharide Biosynthesis Protein SpsA, Chain A"/>
    <property type="match status" value="1"/>
</dbReference>
<dbReference type="Proteomes" id="UP000007886">
    <property type="component" value="Chromosome"/>
</dbReference>
<sequence length="364" mass="39878">MSKISIIIKTLNEATNIARAVQSALAAIADYEGEVIVADSASTDETVAIARQFPTSVVVLESASQRRCGVGPQLGYQYCKGEYIYILDGDMELDAGFIRKAVDILDRQHDVAGVGGYIHEMRTDNLELKGRVKRFQRARRKDKLDVDCLNGGGLYRRVAISQIGYLSDRNLHAFEEYDLGARLRGAGWRLVLLEDKAVDHYSYVMGTWSLLWHRVLSGRFLSCGELFRAAMAGQYVGRLLREVRIVPLSIGVWVYWALAIVLAQSALPALTLLVALGIPVIAMAVRTKSLNLGLFSVITWHLSAGGFVVGVLRSRCSPNAVIASRLVHSVDRDAADTGRGPLYAGAGLESGIYPVWSKQPAAQR</sequence>
<dbReference type="GO" id="GO:0016740">
    <property type="term" value="F:transferase activity"/>
    <property type="evidence" value="ECO:0007669"/>
    <property type="project" value="UniProtKB-KW"/>
</dbReference>